<protein>
    <recommendedName>
        <fullName evidence="2">Glutamine cyclotransferase</fullName>
    </recommendedName>
</protein>
<name>X0USV9_9ZZZZ</name>
<dbReference type="EMBL" id="BARS01027911">
    <property type="protein sequence ID" value="GAG02322.1"/>
    <property type="molecule type" value="Genomic_DNA"/>
</dbReference>
<evidence type="ECO:0008006" key="2">
    <source>
        <dbReference type="Google" id="ProtNLM"/>
    </source>
</evidence>
<reference evidence="1" key="1">
    <citation type="journal article" date="2014" name="Front. Microbiol.">
        <title>High frequency of phylogenetically diverse reductive dehalogenase-homologous genes in deep subseafloor sedimentary metagenomes.</title>
        <authorList>
            <person name="Kawai M."/>
            <person name="Futagami T."/>
            <person name="Toyoda A."/>
            <person name="Takaki Y."/>
            <person name="Nishi S."/>
            <person name="Hori S."/>
            <person name="Arai W."/>
            <person name="Tsubouchi T."/>
            <person name="Morono Y."/>
            <person name="Uchiyama I."/>
            <person name="Ito T."/>
            <person name="Fujiyama A."/>
            <person name="Inagaki F."/>
            <person name="Takami H."/>
        </authorList>
    </citation>
    <scope>NUCLEOTIDE SEQUENCE</scope>
    <source>
        <strain evidence="1">Expedition CK06-06</strain>
    </source>
</reference>
<comment type="caution">
    <text evidence="1">The sequence shown here is derived from an EMBL/GenBank/DDBJ whole genome shotgun (WGS) entry which is preliminary data.</text>
</comment>
<organism evidence="1">
    <name type="scientific">marine sediment metagenome</name>
    <dbReference type="NCBI Taxonomy" id="412755"/>
    <lineage>
        <taxon>unclassified sequences</taxon>
        <taxon>metagenomes</taxon>
        <taxon>ecological metagenomes</taxon>
    </lineage>
</organism>
<dbReference type="InterPro" id="IPR007788">
    <property type="entry name" value="QCT"/>
</dbReference>
<dbReference type="PANTHER" id="PTHR31270:SF1">
    <property type="entry name" value="GLUTAMINYL-PEPTIDE CYCLOTRANSFERASE"/>
    <property type="match status" value="1"/>
</dbReference>
<sequence>MTWQSHIGFIYDKYSFKSLQEFNYPDEGWGITHDGKHLIMSDGTETLHFLDPETFKEISKIEVSANNIPVTRINELEYVQGEIYANIWQTELIVRIDPLTGQVVGWIDLKGILRPENHSETVDVLNGIAYDAENNRLFVTGKFWPKLFEIELIGQGTAESKGETKP</sequence>
<dbReference type="Pfam" id="PF05096">
    <property type="entry name" value="Glu_cyclase_2"/>
    <property type="match status" value="1"/>
</dbReference>
<gene>
    <name evidence="1" type="ORF">S01H1_43798</name>
</gene>
<dbReference type="GO" id="GO:0016603">
    <property type="term" value="F:glutaminyl-peptide cyclotransferase activity"/>
    <property type="evidence" value="ECO:0007669"/>
    <property type="project" value="InterPro"/>
</dbReference>
<accession>X0USV9</accession>
<evidence type="ECO:0000313" key="1">
    <source>
        <dbReference type="EMBL" id="GAG02322.1"/>
    </source>
</evidence>
<dbReference type="InterPro" id="IPR011044">
    <property type="entry name" value="Quino_amine_DH_bsu"/>
</dbReference>
<proteinExistence type="predicted"/>
<dbReference type="AlphaFoldDB" id="X0USV9"/>
<dbReference type="PANTHER" id="PTHR31270">
    <property type="entry name" value="GLUTAMINYL-PEPTIDE CYCLOTRANSFERASE"/>
    <property type="match status" value="1"/>
</dbReference>
<dbReference type="SUPFAM" id="SSF50969">
    <property type="entry name" value="YVTN repeat-like/Quinoprotein amine dehydrogenase"/>
    <property type="match status" value="1"/>
</dbReference>